<dbReference type="AlphaFoldDB" id="A0A5C6D677"/>
<dbReference type="InterPro" id="IPR001910">
    <property type="entry name" value="Inosine/uridine_hydrolase_dom"/>
</dbReference>
<protein>
    <submittedName>
        <fullName evidence="5">Pyrimidine-specific ribonucleoside hydrolase RihA</fullName>
        <ecNumber evidence="5">3.2.-.-</ecNumber>
    </submittedName>
</protein>
<dbReference type="GO" id="GO:0008477">
    <property type="term" value="F:purine nucleosidase activity"/>
    <property type="evidence" value="ECO:0007669"/>
    <property type="project" value="TreeGrafter"/>
</dbReference>
<dbReference type="PANTHER" id="PTHR12304">
    <property type="entry name" value="INOSINE-URIDINE PREFERRING NUCLEOSIDE HYDROLASE"/>
    <property type="match status" value="1"/>
</dbReference>
<dbReference type="GO" id="GO:0005829">
    <property type="term" value="C:cytosol"/>
    <property type="evidence" value="ECO:0007669"/>
    <property type="project" value="TreeGrafter"/>
</dbReference>
<keyword evidence="2 5" id="KW-0326">Glycosidase</keyword>
<evidence type="ECO:0000259" key="4">
    <source>
        <dbReference type="Pfam" id="PF13810"/>
    </source>
</evidence>
<evidence type="ECO:0000256" key="1">
    <source>
        <dbReference type="ARBA" id="ARBA00022801"/>
    </source>
</evidence>
<dbReference type="Pfam" id="PF01156">
    <property type="entry name" value="IU_nuc_hydro"/>
    <property type="match status" value="1"/>
</dbReference>
<sequence>MPYGLMLLVWLGPQAEGAETIREQLTLPKGRIDVVLDSDMYNEVDDQFALAYALHSADRIDLKAVCAAPFKNHRSTSASDGMERSYNETLRVLEILQRSSDEFVFRGSKTFLPDRHTAVDSPAARRIIELAKQDRQGPLVVVGLGAATNIASALLIEPTISDRIMVVWIGGHPYDWDHARDFNLNQDIAAAQVLFGVGVPLVHVPAGDVAASLTISLPELEIGLKGKSPIADALYRNVEMYYQETAANKGQPRSGSNAWRKVIWDIATIAWLVDPENAVTSQIVTRPLLTDAGNWQQATHRYPVRVAVRLDRERIYTDLFAKLGRPYLPSPTIGGVEFDFRTHRRLAQGSDNWPTTWADDGNLYAVWGDGGGFDGTNSKGRVTLGVARIEGDADNYVGKNVWGGFEPEHAATFGGKSYGILSVDTTLAMWLVPQPGPHLSECRLAQSGDRGQTWQQADWAFRFDQGLSIPTFLNFGRNNAGARDEFLYSYFIEPQWGPKTPAESQYGFEVHKPGRIHLARVPKRQMMQRDRFEFFAGRDDKNQPTWTRSIGDKQAVFRDDNGVGWNVSVSFNAGLNRYLLATEHSATHDGKFGLFDAPQPWGPWTTVAYEDHWAEGHLEVSTFYWNFPTKWQSSDGRTFTMVFTGKNSNDSWNTVAGRFLRR</sequence>
<dbReference type="GO" id="GO:0006152">
    <property type="term" value="P:purine nucleoside catabolic process"/>
    <property type="evidence" value="ECO:0007669"/>
    <property type="project" value="TreeGrafter"/>
</dbReference>
<organism evidence="5 6">
    <name type="scientific">Novipirellula artificiosorum</name>
    <dbReference type="NCBI Taxonomy" id="2528016"/>
    <lineage>
        <taxon>Bacteria</taxon>
        <taxon>Pseudomonadati</taxon>
        <taxon>Planctomycetota</taxon>
        <taxon>Planctomycetia</taxon>
        <taxon>Pirellulales</taxon>
        <taxon>Pirellulaceae</taxon>
        <taxon>Novipirellula</taxon>
    </lineage>
</organism>
<dbReference type="SUPFAM" id="SSF53590">
    <property type="entry name" value="Nucleoside hydrolase"/>
    <property type="match status" value="1"/>
</dbReference>
<feature type="domain" description="Inosine/uridine-preferring nucleoside hydrolase" evidence="3">
    <location>
        <begin position="34"/>
        <end position="315"/>
    </location>
</feature>
<proteinExistence type="predicted"/>
<dbReference type="InterPro" id="IPR025442">
    <property type="entry name" value="DUF4185"/>
</dbReference>
<gene>
    <name evidence="5" type="primary">rihA</name>
    <name evidence="5" type="ORF">Poly41_61930</name>
</gene>
<reference evidence="5 6" key="1">
    <citation type="submission" date="2019-02" db="EMBL/GenBank/DDBJ databases">
        <title>Deep-cultivation of Planctomycetes and their phenomic and genomic characterization uncovers novel biology.</title>
        <authorList>
            <person name="Wiegand S."/>
            <person name="Jogler M."/>
            <person name="Boedeker C."/>
            <person name="Pinto D."/>
            <person name="Vollmers J."/>
            <person name="Rivas-Marin E."/>
            <person name="Kohn T."/>
            <person name="Peeters S.H."/>
            <person name="Heuer A."/>
            <person name="Rast P."/>
            <person name="Oberbeckmann S."/>
            <person name="Bunk B."/>
            <person name="Jeske O."/>
            <person name="Meyerdierks A."/>
            <person name="Storesund J.E."/>
            <person name="Kallscheuer N."/>
            <person name="Luecker S."/>
            <person name="Lage O.M."/>
            <person name="Pohl T."/>
            <person name="Merkel B.J."/>
            <person name="Hornburger P."/>
            <person name="Mueller R.-W."/>
            <person name="Bruemmer F."/>
            <person name="Labrenz M."/>
            <person name="Spormann A.M."/>
            <person name="Op Den Camp H."/>
            <person name="Overmann J."/>
            <person name="Amann R."/>
            <person name="Jetten M.S.M."/>
            <person name="Mascher T."/>
            <person name="Medema M.H."/>
            <person name="Devos D.P."/>
            <person name="Kaster A.-K."/>
            <person name="Ovreas L."/>
            <person name="Rohde M."/>
            <person name="Galperin M.Y."/>
            <person name="Jogler C."/>
        </authorList>
    </citation>
    <scope>NUCLEOTIDE SEQUENCE [LARGE SCALE GENOMIC DNA]</scope>
    <source>
        <strain evidence="5 6">Poly41</strain>
    </source>
</reference>
<keyword evidence="6" id="KW-1185">Reference proteome</keyword>
<accession>A0A5C6D677</accession>
<comment type="caution">
    <text evidence="5">The sequence shown here is derived from an EMBL/GenBank/DDBJ whole genome shotgun (WGS) entry which is preliminary data.</text>
</comment>
<dbReference type="RefSeq" id="WP_231616043.1">
    <property type="nucleotide sequence ID" value="NZ_SJPV01000017.1"/>
</dbReference>
<dbReference type="Proteomes" id="UP000319143">
    <property type="component" value="Unassembled WGS sequence"/>
</dbReference>
<feature type="domain" description="DUF4185" evidence="4">
    <location>
        <begin position="442"/>
        <end position="610"/>
    </location>
</feature>
<dbReference type="EC" id="3.2.-.-" evidence="5"/>
<evidence type="ECO:0000313" key="5">
    <source>
        <dbReference type="EMBL" id="TWU31324.1"/>
    </source>
</evidence>
<keyword evidence="1 5" id="KW-0378">Hydrolase</keyword>
<dbReference type="InterPro" id="IPR036452">
    <property type="entry name" value="Ribo_hydro-like"/>
</dbReference>
<dbReference type="InterPro" id="IPR023186">
    <property type="entry name" value="IUNH"/>
</dbReference>
<dbReference type="Gene3D" id="3.90.245.10">
    <property type="entry name" value="Ribonucleoside hydrolase-like"/>
    <property type="match status" value="1"/>
</dbReference>
<name>A0A5C6D677_9BACT</name>
<dbReference type="Pfam" id="PF13810">
    <property type="entry name" value="DUF4185"/>
    <property type="match status" value="1"/>
</dbReference>
<evidence type="ECO:0000259" key="3">
    <source>
        <dbReference type="Pfam" id="PF01156"/>
    </source>
</evidence>
<dbReference type="PANTHER" id="PTHR12304:SF4">
    <property type="entry name" value="URIDINE NUCLEOSIDASE"/>
    <property type="match status" value="1"/>
</dbReference>
<evidence type="ECO:0000256" key="2">
    <source>
        <dbReference type="ARBA" id="ARBA00023295"/>
    </source>
</evidence>
<dbReference type="EMBL" id="SJPV01000017">
    <property type="protein sequence ID" value="TWU31324.1"/>
    <property type="molecule type" value="Genomic_DNA"/>
</dbReference>
<evidence type="ECO:0000313" key="6">
    <source>
        <dbReference type="Proteomes" id="UP000319143"/>
    </source>
</evidence>